<dbReference type="PATRIC" id="fig|1388761.3.peg.2668"/>
<sequence length="333" mass="38036">MSRPIEQVKGFLAAEIKEKSTLDRIAEEVLRGAEEGGEIQGDYKDFDEWFEKRFKYQLVWLDKDDYLRALVRALWLAPNFAGTDFGSSRQRDMAQVWTDTARGFLGEIAVAKFLLEKFSIESASDIRRGNLADFLPTDIHRIKVPDGEWREPHLNISIKTTKFNGRWLDVPGAQIDHSDIFILVKIGVSRNHFLAFLKAISFLRDKLFPQAVALGELDEEKKEALWKEIPPFDPIPAYIAGFLDKHKLNLPIHEVACTKKGRKNVRISITHGVGIFSRETLREHEEIKKLDPAGSLEIEIVPIIDALTTPHFLAHSGGLKWGQKEWEDLVKNL</sequence>
<comment type="caution">
    <text evidence="1">The sequence shown here is derived from an EMBL/GenBank/DDBJ whole genome shotgun (WGS) entry which is preliminary data.</text>
</comment>
<reference evidence="1 2" key="1">
    <citation type="journal article" date="2013" name="Genome Announc.">
        <title>Draft Genome Sequence of an Anaerobic and Extremophilic Bacterium, Caldanaerobacter yonseiensis, Isolated from a Geothermal Hot Stream.</title>
        <authorList>
            <person name="Lee S.J."/>
            <person name="Lee Y.J."/>
            <person name="Park G.S."/>
            <person name="Kim B.C."/>
            <person name="Lee S.J."/>
            <person name="Shin J.H."/>
            <person name="Lee D.W."/>
        </authorList>
    </citation>
    <scope>NUCLEOTIDE SEQUENCE [LARGE SCALE GENOMIC DNA]</scope>
    <source>
        <strain evidence="1 2">KB-1</strain>
    </source>
</reference>
<protein>
    <recommendedName>
        <fullName evidence="3">Restriction endonuclease</fullName>
    </recommendedName>
</protein>
<dbReference type="AlphaFoldDB" id="U5CS17"/>
<proteinExistence type="predicted"/>
<name>U5CS17_CALSX</name>
<dbReference type="Proteomes" id="UP000016856">
    <property type="component" value="Unassembled WGS sequence"/>
</dbReference>
<evidence type="ECO:0000313" key="1">
    <source>
        <dbReference type="EMBL" id="ERM90907.1"/>
    </source>
</evidence>
<accession>U5CS17</accession>
<organism evidence="1 2">
    <name type="scientific">Caldanaerobacter subterraneus subsp. yonseiensis KB-1</name>
    <dbReference type="NCBI Taxonomy" id="1388761"/>
    <lineage>
        <taxon>Bacteria</taxon>
        <taxon>Bacillati</taxon>
        <taxon>Bacillota</taxon>
        <taxon>Clostridia</taxon>
        <taxon>Thermoanaerobacterales</taxon>
        <taxon>Thermoanaerobacteraceae</taxon>
        <taxon>Caldanaerobacter</taxon>
    </lineage>
</organism>
<evidence type="ECO:0008006" key="3">
    <source>
        <dbReference type="Google" id="ProtNLM"/>
    </source>
</evidence>
<dbReference type="RefSeq" id="WP_022588822.1">
    <property type="nucleotide sequence ID" value="NZ_AXDC01000048.1"/>
</dbReference>
<dbReference type="EMBL" id="AXDC01000048">
    <property type="protein sequence ID" value="ERM90907.1"/>
    <property type="molecule type" value="Genomic_DNA"/>
</dbReference>
<evidence type="ECO:0000313" key="2">
    <source>
        <dbReference type="Proteomes" id="UP000016856"/>
    </source>
</evidence>
<gene>
    <name evidence="1" type="ORF">O163_13305</name>
</gene>
<dbReference type="REBASE" id="75127">
    <property type="entry name" value="CyoLORF13310P"/>
</dbReference>